<reference evidence="10" key="1">
    <citation type="journal article" date="2017" name="Genome Biol.">
        <title>Comparative genomics reveals high biological diversity and specific adaptations in the industrially and medically important fungal genus Aspergillus.</title>
        <authorList>
            <person name="de Vries R.P."/>
            <person name="Riley R."/>
            <person name="Wiebenga A."/>
            <person name="Aguilar-Osorio G."/>
            <person name="Amillis S."/>
            <person name="Uchima C.A."/>
            <person name="Anderluh G."/>
            <person name="Asadollahi M."/>
            <person name="Askin M."/>
            <person name="Barry K."/>
            <person name="Battaglia E."/>
            <person name="Bayram O."/>
            <person name="Benocci T."/>
            <person name="Braus-Stromeyer S.A."/>
            <person name="Caldana C."/>
            <person name="Canovas D."/>
            <person name="Cerqueira G.C."/>
            <person name="Chen F."/>
            <person name="Chen W."/>
            <person name="Choi C."/>
            <person name="Clum A."/>
            <person name="Dos Santos R.A."/>
            <person name="Damasio A.R."/>
            <person name="Diallinas G."/>
            <person name="Emri T."/>
            <person name="Fekete E."/>
            <person name="Flipphi M."/>
            <person name="Freyberg S."/>
            <person name="Gallo A."/>
            <person name="Gournas C."/>
            <person name="Habgood R."/>
            <person name="Hainaut M."/>
            <person name="Harispe M.L."/>
            <person name="Henrissat B."/>
            <person name="Hilden K.S."/>
            <person name="Hope R."/>
            <person name="Hossain A."/>
            <person name="Karabika E."/>
            <person name="Karaffa L."/>
            <person name="Karanyi Z."/>
            <person name="Krasevec N."/>
            <person name="Kuo A."/>
            <person name="Kusch H."/>
            <person name="LaButti K."/>
            <person name="Lagendijk E.L."/>
            <person name="Lapidus A."/>
            <person name="Levasseur A."/>
            <person name="Lindquist E."/>
            <person name="Lipzen A."/>
            <person name="Logrieco A.F."/>
            <person name="MacCabe A."/>
            <person name="Maekelae M.R."/>
            <person name="Malavazi I."/>
            <person name="Melin P."/>
            <person name="Meyer V."/>
            <person name="Mielnichuk N."/>
            <person name="Miskei M."/>
            <person name="Molnar A.P."/>
            <person name="Mule G."/>
            <person name="Ngan C.Y."/>
            <person name="Orejas M."/>
            <person name="Orosz E."/>
            <person name="Ouedraogo J.P."/>
            <person name="Overkamp K.M."/>
            <person name="Park H.-S."/>
            <person name="Perrone G."/>
            <person name="Piumi F."/>
            <person name="Punt P.J."/>
            <person name="Ram A.F."/>
            <person name="Ramon A."/>
            <person name="Rauscher S."/>
            <person name="Record E."/>
            <person name="Riano-Pachon D.M."/>
            <person name="Robert V."/>
            <person name="Roehrig J."/>
            <person name="Ruller R."/>
            <person name="Salamov A."/>
            <person name="Salih N.S."/>
            <person name="Samson R.A."/>
            <person name="Sandor E."/>
            <person name="Sanguinetti M."/>
            <person name="Schuetze T."/>
            <person name="Sepcic K."/>
            <person name="Shelest E."/>
            <person name="Sherlock G."/>
            <person name="Sophianopoulou V."/>
            <person name="Squina F.M."/>
            <person name="Sun H."/>
            <person name="Susca A."/>
            <person name="Todd R.B."/>
            <person name="Tsang A."/>
            <person name="Unkles S.E."/>
            <person name="van de Wiele N."/>
            <person name="van Rossen-Uffink D."/>
            <person name="Oliveira J.V."/>
            <person name="Vesth T.C."/>
            <person name="Visser J."/>
            <person name="Yu J.-H."/>
            <person name="Zhou M."/>
            <person name="Andersen M.R."/>
            <person name="Archer D.B."/>
            <person name="Baker S.E."/>
            <person name="Benoit I."/>
            <person name="Brakhage A.A."/>
            <person name="Braus G.H."/>
            <person name="Fischer R."/>
            <person name="Frisvad J.C."/>
            <person name="Goldman G.H."/>
            <person name="Houbraken J."/>
            <person name="Oakley B."/>
            <person name="Pocsi I."/>
            <person name="Scazzocchio C."/>
            <person name="Seiboth B."/>
            <person name="vanKuyk P.A."/>
            <person name="Wortman J."/>
            <person name="Dyer P.S."/>
            <person name="Grigoriev I.V."/>
        </authorList>
    </citation>
    <scope>NUCLEOTIDE SEQUENCE [LARGE SCALE GENOMIC DNA]</scope>
    <source>
        <strain evidence="10">DTO 134E9</strain>
    </source>
</reference>
<dbReference type="STRING" id="1073089.A0A1L9RUZ3"/>
<keyword evidence="3 7" id="KW-0479">Metal-binding</keyword>
<dbReference type="OrthoDB" id="1103324at2759"/>
<keyword evidence="10" id="KW-1185">Reference proteome</keyword>
<keyword evidence="4" id="KW-0560">Oxidoreductase</keyword>
<keyword evidence="8" id="KW-0812">Transmembrane</keyword>
<comment type="cofactor">
    <cofactor evidence="1 7">
        <name>heme</name>
        <dbReference type="ChEBI" id="CHEBI:30413"/>
    </cofactor>
</comment>
<dbReference type="PRINTS" id="PR00463">
    <property type="entry name" value="EP450I"/>
</dbReference>
<dbReference type="GeneID" id="63750303"/>
<evidence type="ECO:0000256" key="2">
    <source>
        <dbReference type="ARBA" id="ARBA00010617"/>
    </source>
</evidence>
<dbReference type="PANTHER" id="PTHR46300:SF2">
    <property type="entry name" value="CYTOCHROME P450 MONOOXYGENASE ALNH-RELATED"/>
    <property type="match status" value="1"/>
</dbReference>
<evidence type="ECO:0008006" key="11">
    <source>
        <dbReference type="Google" id="ProtNLM"/>
    </source>
</evidence>
<evidence type="ECO:0000256" key="4">
    <source>
        <dbReference type="ARBA" id="ARBA00023002"/>
    </source>
</evidence>
<dbReference type="Gene3D" id="1.10.630.10">
    <property type="entry name" value="Cytochrome P450"/>
    <property type="match status" value="1"/>
</dbReference>
<dbReference type="CDD" id="cd11065">
    <property type="entry name" value="CYP64-like"/>
    <property type="match status" value="1"/>
</dbReference>
<keyword evidence="8" id="KW-1133">Transmembrane helix</keyword>
<gene>
    <name evidence="9" type="ORF">ASPWEDRAFT_36431</name>
</gene>
<dbReference type="GO" id="GO:0016705">
    <property type="term" value="F:oxidoreductase activity, acting on paired donors, with incorporation or reduction of molecular oxygen"/>
    <property type="evidence" value="ECO:0007669"/>
    <property type="project" value="InterPro"/>
</dbReference>
<dbReference type="InterPro" id="IPR002401">
    <property type="entry name" value="Cyt_P450_E_grp-I"/>
</dbReference>
<proteinExistence type="inferred from homology"/>
<evidence type="ECO:0000313" key="10">
    <source>
        <dbReference type="Proteomes" id="UP000184383"/>
    </source>
</evidence>
<keyword evidence="5 7" id="KW-0408">Iron</keyword>
<evidence type="ECO:0000256" key="6">
    <source>
        <dbReference type="ARBA" id="ARBA00023033"/>
    </source>
</evidence>
<dbReference type="GO" id="GO:0004497">
    <property type="term" value="F:monooxygenase activity"/>
    <property type="evidence" value="ECO:0007669"/>
    <property type="project" value="UniProtKB-KW"/>
</dbReference>
<dbReference type="GO" id="GO:0005506">
    <property type="term" value="F:iron ion binding"/>
    <property type="evidence" value="ECO:0007669"/>
    <property type="project" value="InterPro"/>
</dbReference>
<evidence type="ECO:0000256" key="5">
    <source>
        <dbReference type="ARBA" id="ARBA00023004"/>
    </source>
</evidence>
<feature type="transmembrane region" description="Helical" evidence="8">
    <location>
        <begin position="6"/>
        <end position="23"/>
    </location>
</feature>
<sequence>MEPIVWVFISILAFLVFVIRAALTYGHRTKDMPPGPPTLPFIGNVHLIPKSYTHIQFTEWARKYGGLYMLKVGHSNIAVVTDRRIVKEVVDRKSALYSHRPHSFVSHELITKGDHLLVMHYGPKWRQFRRLVHQHLMESMVDSQHLRIVNAESIQMVRDYMRDPAHHMAHPKRWSNSITNSIVFGIRTANRHGSNMSRLYHLMEEWSQIMETGATPPVDIFPFLKNLPECFFGNYITKARGIGTQMETLYQDILATVVKRREAGIDLGTFMDNVLSNQEQNQLPHHQLAFIGGVLMEAGSDTSSSLTIAIVQGLIQNPEVQKRAHAEIDAVVGHGRSPVWEDLANLPYINMIIKEGHRWRPILPLCFPHALGEDDWIDGKFLPKGTVIMINTWGMHMDPNQPHDPAKFIPERYENHPALAPEYVAGKWENRDHYGYGVSRRICPGIHLAERNMFLAVAKLLWAFEFHAGEGENDSDPVSGYQNGFLYCAKPYGCETVVRSEEIRETVEREFAVAEREVFAEFTEG</sequence>
<dbReference type="InterPro" id="IPR001128">
    <property type="entry name" value="Cyt_P450"/>
</dbReference>
<dbReference type="VEuPathDB" id="FungiDB:ASPWEDRAFT_36431"/>
<evidence type="ECO:0000313" key="9">
    <source>
        <dbReference type="EMBL" id="OJJ38751.1"/>
    </source>
</evidence>
<evidence type="ECO:0000256" key="8">
    <source>
        <dbReference type="SAM" id="Phobius"/>
    </source>
</evidence>
<dbReference type="AlphaFoldDB" id="A0A1L9RUZ3"/>
<keyword evidence="6" id="KW-0503">Monooxygenase</keyword>
<dbReference type="InterPro" id="IPR036396">
    <property type="entry name" value="Cyt_P450_sf"/>
</dbReference>
<evidence type="ECO:0000256" key="7">
    <source>
        <dbReference type="PIRSR" id="PIRSR602401-1"/>
    </source>
</evidence>
<dbReference type="InterPro" id="IPR050364">
    <property type="entry name" value="Cytochrome_P450_fung"/>
</dbReference>
<organism evidence="9 10">
    <name type="scientific">Aspergillus wentii DTO 134E9</name>
    <dbReference type="NCBI Taxonomy" id="1073089"/>
    <lineage>
        <taxon>Eukaryota</taxon>
        <taxon>Fungi</taxon>
        <taxon>Dikarya</taxon>
        <taxon>Ascomycota</taxon>
        <taxon>Pezizomycotina</taxon>
        <taxon>Eurotiomycetes</taxon>
        <taxon>Eurotiomycetidae</taxon>
        <taxon>Eurotiales</taxon>
        <taxon>Aspergillaceae</taxon>
        <taxon>Aspergillus</taxon>
        <taxon>Aspergillus subgen. Cremei</taxon>
    </lineage>
</organism>
<dbReference type="SUPFAM" id="SSF48264">
    <property type="entry name" value="Cytochrome P450"/>
    <property type="match status" value="1"/>
</dbReference>
<evidence type="ECO:0000256" key="3">
    <source>
        <dbReference type="ARBA" id="ARBA00022723"/>
    </source>
</evidence>
<name>A0A1L9RUZ3_ASPWE</name>
<dbReference type="Proteomes" id="UP000184383">
    <property type="component" value="Unassembled WGS sequence"/>
</dbReference>
<protein>
    <recommendedName>
        <fullName evidence="11">Cytochrome P450</fullName>
    </recommendedName>
</protein>
<dbReference type="PANTHER" id="PTHR46300">
    <property type="entry name" value="P450, PUTATIVE (EUROFUNG)-RELATED-RELATED"/>
    <property type="match status" value="1"/>
</dbReference>
<keyword evidence="8" id="KW-0472">Membrane</keyword>
<keyword evidence="7" id="KW-0349">Heme</keyword>
<accession>A0A1L9RUZ3</accession>
<dbReference type="EMBL" id="KV878210">
    <property type="protein sequence ID" value="OJJ38751.1"/>
    <property type="molecule type" value="Genomic_DNA"/>
</dbReference>
<comment type="similarity">
    <text evidence="2">Belongs to the cytochrome P450 family.</text>
</comment>
<evidence type="ECO:0000256" key="1">
    <source>
        <dbReference type="ARBA" id="ARBA00001971"/>
    </source>
</evidence>
<dbReference type="Pfam" id="PF00067">
    <property type="entry name" value="p450"/>
    <property type="match status" value="1"/>
</dbReference>
<feature type="binding site" description="axial binding residue" evidence="7">
    <location>
        <position position="443"/>
    </location>
    <ligand>
        <name>heme</name>
        <dbReference type="ChEBI" id="CHEBI:30413"/>
    </ligand>
    <ligandPart>
        <name>Fe</name>
        <dbReference type="ChEBI" id="CHEBI:18248"/>
    </ligandPart>
</feature>
<dbReference type="GO" id="GO:0020037">
    <property type="term" value="F:heme binding"/>
    <property type="evidence" value="ECO:0007669"/>
    <property type="project" value="InterPro"/>
</dbReference>
<dbReference type="RefSeq" id="XP_040692427.1">
    <property type="nucleotide sequence ID" value="XM_040834455.1"/>
</dbReference>